<feature type="chain" id="PRO_5045648223" evidence="2">
    <location>
        <begin position="17"/>
        <end position="159"/>
    </location>
</feature>
<evidence type="ECO:0000256" key="1">
    <source>
        <dbReference type="SAM" id="Phobius"/>
    </source>
</evidence>
<organism evidence="3 4">
    <name type="scientific">Characodon lateralis</name>
    <dbReference type="NCBI Taxonomy" id="208331"/>
    <lineage>
        <taxon>Eukaryota</taxon>
        <taxon>Metazoa</taxon>
        <taxon>Chordata</taxon>
        <taxon>Craniata</taxon>
        <taxon>Vertebrata</taxon>
        <taxon>Euteleostomi</taxon>
        <taxon>Actinopterygii</taxon>
        <taxon>Neopterygii</taxon>
        <taxon>Teleostei</taxon>
        <taxon>Neoteleostei</taxon>
        <taxon>Acanthomorphata</taxon>
        <taxon>Ovalentaria</taxon>
        <taxon>Atherinomorphae</taxon>
        <taxon>Cyprinodontiformes</taxon>
        <taxon>Goodeidae</taxon>
        <taxon>Characodon</taxon>
    </lineage>
</organism>
<sequence length="159" mass="18233">MTFLLFFLSLLLGVLPHSSLHIILSFLESLHLSLFPTSLNSLLLHPLIDCLSSIRFLFLSFSFLFFPSLCTSLLSFPHVQLPYFCPFSYIYLTVHPSVSFLHALLPCFLLFVLPPVPPFVFPSFHPSFPWYQIVFPYDPALKKADMQQITSQCRKCVSV</sequence>
<keyword evidence="1" id="KW-1133">Transmembrane helix</keyword>
<name>A0ABU7DVK5_9TELE</name>
<gene>
    <name evidence="3" type="ORF">CHARACLAT_024570</name>
</gene>
<keyword evidence="1" id="KW-0472">Membrane</keyword>
<dbReference type="EMBL" id="JAHUTJ010035517">
    <property type="protein sequence ID" value="MED6278500.1"/>
    <property type="molecule type" value="Genomic_DNA"/>
</dbReference>
<protein>
    <submittedName>
        <fullName evidence="3">Uncharacterized protein</fullName>
    </submittedName>
</protein>
<feature type="signal peptide" evidence="2">
    <location>
        <begin position="1"/>
        <end position="16"/>
    </location>
</feature>
<feature type="transmembrane region" description="Helical" evidence="1">
    <location>
        <begin position="88"/>
        <end position="113"/>
    </location>
</feature>
<keyword evidence="4" id="KW-1185">Reference proteome</keyword>
<evidence type="ECO:0000256" key="2">
    <source>
        <dbReference type="SAM" id="SignalP"/>
    </source>
</evidence>
<dbReference type="Proteomes" id="UP001352852">
    <property type="component" value="Unassembled WGS sequence"/>
</dbReference>
<feature type="transmembrane region" description="Helical" evidence="1">
    <location>
        <begin position="55"/>
        <end position="76"/>
    </location>
</feature>
<reference evidence="3 4" key="1">
    <citation type="submission" date="2021-06" db="EMBL/GenBank/DDBJ databases">
        <authorList>
            <person name="Palmer J.M."/>
        </authorList>
    </citation>
    <scope>NUCLEOTIDE SEQUENCE [LARGE SCALE GENOMIC DNA]</scope>
    <source>
        <strain evidence="3 4">CL_MEX2019</strain>
        <tissue evidence="3">Muscle</tissue>
    </source>
</reference>
<evidence type="ECO:0000313" key="3">
    <source>
        <dbReference type="EMBL" id="MED6278500.1"/>
    </source>
</evidence>
<proteinExistence type="predicted"/>
<evidence type="ECO:0000313" key="4">
    <source>
        <dbReference type="Proteomes" id="UP001352852"/>
    </source>
</evidence>
<comment type="caution">
    <text evidence="3">The sequence shown here is derived from an EMBL/GenBank/DDBJ whole genome shotgun (WGS) entry which is preliminary data.</text>
</comment>
<accession>A0ABU7DVK5</accession>
<keyword evidence="1" id="KW-0812">Transmembrane</keyword>
<keyword evidence="2" id="KW-0732">Signal</keyword>